<accession>A0A9W2WKL1</accession>
<feature type="domain" description="Peptidase C1A papain C-terminal" evidence="8">
    <location>
        <begin position="6"/>
        <end position="173"/>
    </location>
</feature>
<keyword evidence="6" id="KW-1015">Disulfide bond</keyword>
<keyword evidence="9" id="KW-1185">Reference proteome</keyword>
<evidence type="ECO:0000313" key="9">
    <source>
        <dbReference type="Proteomes" id="UP000248484"/>
    </source>
</evidence>
<dbReference type="Proteomes" id="UP000248484">
    <property type="component" value="Unplaced"/>
</dbReference>
<dbReference type="GO" id="GO:0008234">
    <property type="term" value="F:cysteine-type peptidase activity"/>
    <property type="evidence" value="ECO:0007669"/>
    <property type="project" value="UniProtKB-KW"/>
</dbReference>
<keyword evidence="3" id="KW-0645">Protease</keyword>
<comment type="subcellular location">
    <subcellularLocation>
        <location evidence="1">Lysosome</location>
    </subcellularLocation>
</comment>
<evidence type="ECO:0000256" key="2">
    <source>
        <dbReference type="ARBA" id="ARBA00008455"/>
    </source>
</evidence>
<dbReference type="AlphaFoldDB" id="A0A9W2WKL1"/>
<dbReference type="InterPro" id="IPR039417">
    <property type="entry name" value="Peptidase_C1A_papain-like"/>
</dbReference>
<dbReference type="FunFam" id="3.90.70.10:FF:000332">
    <property type="entry name" value="Cathepsin L1"/>
    <property type="match status" value="1"/>
</dbReference>
<protein>
    <submittedName>
        <fullName evidence="10">Procathepsin L-like</fullName>
    </submittedName>
</protein>
<proteinExistence type="inferred from homology"/>
<comment type="similarity">
    <text evidence="2">Belongs to the peptidase C1 family.</text>
</comment>
<gene>
    <name evidence="10" type="primary">LOC112063167</name>
</gene>
<evidence type="ECO:0000256" key="4">
    <source>
        <dbReference type="ARBA" id="ARBA00022801"/>
    </source>
</evidence>
<evidence type="ECO:0000256" key="7">
    <source>
        <dbReference type="ARBA" id="ARBA00023228"/>
    </source>
</evidence>
<sequence>MQDDDVPKAVDWRQRGCVSYVKDQGDCGSCWAFSATGAIEGAYCAKTGELLNLSQQQLIDCSRFLGNQGCNGGSMEDAFEYVIENRGICSAESYPYMMKDGICQASRCTPVASIVGYRNVPRENEKSMMVALALRSPVSVAIQANQAAFQFYYDGVFDAPCGTDLDHGVLLVG</sequence>
<feature type="non-terminal residue" evidence="10">
    <location>
        <position position="173"/>
    </location>
</feature>
<dbReference type="RefSeq" id="XP_054939673.1">
    <property type="nucleotide sequence ID" value="XM_055083698.1"/>
</dbReference>
<dbReference type="InterPro" id="IPR000169">
    <property type="entry name" value="Pept_cys_AS"/>
</dbReference>
<dbReference type="CDD" id="cd02248">
    <property type="entry name" value="Peptidase_C1A"/>
    <property type="match status" value="1"/>
</dbReference>
<evidence type="ECO:0000256" key="1">
    <source>
        <dbReference type="ARBA" id="ARBA00004371"/>
    </source>
</evidence>
<dbReference type="Gene3D" id="3.90.70.10">
    <property type="entry name" value="Cysteine proteinases"/>
    <property type="match status" value="1"/>
</dbReference>
<dbReference type="PANTHER" id="PTHR12411">
    <property type="entry name" value="CYSTEINE PROTEASE FAMILY C1-RELATED"/>
    <property type="match status" value="1"/>
</dbReference>
<evidence type="ECO:0000256" key="3">
    <source>
        <dbReference type="ARBA" id="ARBA00022670"/>
    </source>
</evidence>
<dbReference type="PRINTS" id="PR00705">
    <property type="entry name" value="PAPAIN"/>
</dbReference>
<dbReference type="GO" id="GO:0006508">
    <property type="term" value="P:proteolysis"/>
    <property type="evidence" value="ECO:0007669"/>
    <property type="project" value="UniProtKB-KW"/>
</dbReference>
<dbReference type="InterPro" id="IPR038765">
    <property type="entry name" value="Papain-like_cys_pep_sf"/>
</dbReference>
<evidence type="ECO:0000256" key="5">
    <source>
        <dbReference type="ARBA" id="ARBA00022807"/>
    </source>
</evidence>
<keyword evidence="5" id="KW-0788">Thiol protease</keyword>
<dbReference type="GeneID" id="112063167"/>
<dbReference type="InterPro" id="IPR013128">
    <property type="entry name" value="Peptidase_C1A"/>
</dbReference>
<dbReference type="Pfam" id="PF00112">
    <property type="entry name" value="Peptidase_C1"/>
    <property type="match status" value="1"/>
</dbReference>
<dbReference type="OrthoDB" id="10253408at2759"/>
<keyword evidence="7" id="KW-0458">Lysosome</keyword>
<keyword evidence="4" id="KW-0378">Hydrolase</keyword>
<dbReference type="SUPFAM" id="SSF54001">
    <property type="entry name" value="Cysteine proteinases"/>
    <property type="match status" value="1"/>
</dbReference>
<name>A0A9W2WKL1_PHYMC</name>
<evidence type="ECO:0000256" key="6">
    <source>
        <dbReference type="ARBA" id="ARBA00023157"/>
    </source>
</evidence>
<dbReference type="InterPro" id="IPR000668">
    <property type="entry name" value="Peptidase_C1A_C"/>
</dbReference>
<evidence type="ECO:0000259" key="8">
    <source>
        <dbReference type="SMART" id="SM00645"/>
    </source>
</evidence>
<dbReference type="SMART" id="SM00645">
    <property type="entry name" value="Pept_C1"/>
    <property type="match status" value="1"/>
</dbReference>
<organism evidence="9 10">
    <name type="scientific">Physeter macrocephalus</name>
    <name type="common">Sperm whale</name>
    <name type="synonym">Physeter catodon</name>
    <dbReference type="NCBI Taxonomy" id="9755"/>
    <lineage>
        <taxon>Eukaryota</taxon>
        <taxon>Metazoa</taxon>
        <taxon>Chordata</taxon>
        <taxon>Craniata</taxon>
        <taxon>Vertebrata</taxon>
        <taxon>Euteleostomi</taxon>
        <taxon>Mammalia</taxon>
        <taxon>Eutheria</taxon>
        <taxon>Laurasiatheria</taxon>
        <taxon>Artiodactyla</taxon>
        <taxon>Whippomorpha</taxon>
        <taxon>Cetacea</taxon>
        <taxon>Odontoceti</taxon>
        <taxon>Physeteridae</taxon>
        <taxon>Physeter</taxon>
    </lineage>
</organism>
<reference evidence="10" key="1">
    <citation type="submission" date="2025-08" db="UniProtKB">
        <authorList>
            <consortium name="RefSeq"/>
        </authorList>
    </citation>
    <scope>IDENTIFICATION</scope>
    <source>
        <tissue evidence="10">Muscle</tissue>
    </source>
</reference>
<dbReference type="PROSITE" id="PS00139">
    <property type="entry name" value="THIOL_PROTEASE_CYS"/>
    <property type="match status" value="1"/>
</dbReference>
<dbReference type="KEGG" id="pcad:112063167"/>
<evidence type="ECO:0000313" key="10">
    <source>
        <dbReference type="RefSeq" id="XP_054939673.1"/>
    </source>
</evidence>
<dbReference type="GO" id="GO:0005764">
    <property type="term" value="C:lysosome"/>
    <property type="evidence" value="ECO:0007669"/>
    <property type="project" value="UniProtKB-SubCell"/>
</dbReference>